<gene>
    <name evidence="13" type="primary">Alpk3</name>
    <name evidence="13" type="ORF">GTO92_0003862</name>
</gene>
<accession>A0ABS2Z3D1</accession>
<feature type="domain" description="Ig-like" evidence="11">
    <location>
        <begin position="69"/>
        <end position="165"/>
    </location>
</feature>
<dbReference type="SMART" id="SM00811">
    <property type="entry name" value="Alpha_kinase"/>
    <property type="match status" value="1"/>
</dbReference>
<dbReference type="Pfam" id="PF07679">
    <property type="entry name" value="I-set"/>
    <property type="match status" value="2"/>
</dbReference>
<dbReference type="PROSITE" id="PS51158">
    <property type="entry name" value="ALPHA_KINASE"/>
    <property type="match status" value="1"/>
</dbReference>
<dbReference type="SMART" id="SM00409">
    <property type="entry name" value="IG"/>
    <property type="match status" value="2"/>
</dbReference>
<dbReference type="InterPro" id="IPR003598">
    <property type="entry name" value="Ig_sub2"/>
</dbReference>
<evidence type="ECO:0000256" key="4">
    <source>
        <dbReference type="ARBA" id="ARBA00022679"/>
    </source>
</evidence>
<feature type="region of interest" description="Disordered" evidence="10">
    <location>
        <begin position="1"/>
        <end position="41"/>
    </location>
</feature>
<dbReference type="PANTHER" id="PTHR47091:SF1">
    <property type="entry name" value="ALPHA-PROTEIN KINASE 3"/>
    <property type="match status" value="1"/>
</dbReference>
<dbReference type="InterPro" id="IPR013783">
    <property type="entry name" value="Ig-like_fold"/>
</dbReference>
<feature type="non-terminal residue" evidence="13">
    <location>
        <position position="1707"/>
    </location>
</feature>
<proteinExistence type="inferred from homology"/>
<dbReference type="InterPro" id="IPR036179">
    <property type="entry name" value="Ig-like_dom_sf"/>
</dbReference>
<dbReference type="EMBL" id="JAAWVN010020510">
    <property type="protein sequence ID" value="MBN3293238.1"/>
    <property type="molecule type" value="Genomic_DNA"/>
</dbReference>
<feature type="region of interest" description="Disordered" evidence="10">
    <location>
        <begin position="316"/>
        <end position="350"/>
    </location>
</feature>
<comment type="caution">
    <text evidence="13">The sequence shown here is derived from an EMBL/GenBank/DDBJ whole genome shotgun (WGS) entry which is preliminary data.</text>
</comment>
<feature type="region of interest" description="Disordered" evidence="10">
    <location>
        <begin position="249"/>
        <end position="276"/>
    </location>
</feature>
<keyword evidence="7" id="KW-0393">Immunoglobulin domain</keyword>
<feature type="domain" description="Ig-like" evidence="11">
    <location>
        <begin position="1293"/>
        <end position="1381"/>
    </location>
</feature>
<feature type="compositionally biased region" description="Basic and acidic residues" evidence="10">
    <location>
        <begin position="189"/>
        <end position="206"/>
    </location>
</feature>
<keyword evidence="5 13" id="KW-0418">Kinase</keyword>
<organism evidence="13 14">
    <name type="scientific">Polypterus senegalus</name>
    <name type="common">Senegal bichir</name>
    <dbReference type="NCBI Taxonomy" id="55291"/>
    <lineage>
        <taxon>Eukaryota</taxon>
        <taxon>Metazoa</taxon>
        <taxon>Chordata</taxon>
        <taxon>Craniata</taxon>
        <taxon>Vertebrata</taxon>
        <taxon>Euteleostomi</taxon>
        <taxon>Actinopterygii</taxon>
        <taxon>Polypteriformes</taxon>
        <taxon>Polypteridae</taxon>
        <taxon>Polypterus</taxon>
    </lineage>
</organism>
<dbReference type="SMART" id="SM00408">
    <property type="entry name" value="IGc2"/>
    <property type="match status" value="2"/>
</dbReference>
<name>A0ABS2Z3D1_POLSE</name>
<protein>
    <recommendedName>
        <fullName evidence="2">non-specific serine/threonine protein kinase</fullName>
        <ecNumber evidence="2">2.7.11.1</ecNumber>
    </recommendedName>
</protein>
<evidence type="ECO:0000256" key="6">
    <source>
        <dbReference type="ARBA" id="ARBA00023157"/>
    </source>
</evidence>
<dbReference type="Gene3D" id="3.20.200.10">
    <property type="entry name" value="MHCK/EF2 kinase"/>
    <property type="match status" value="1"/>
</dbReference>
<feature type="domain" description="Alpha-type protein kinase" evidence="12">
    <location>
        <begin position="1397"/>
        <end position="1628"/>
    </location>
</feature>
<sequence>MGSRRPMTRSYSGNGRYSFNSSNSQNGEEPPPLPPSARPDSCNYLLNVRPENRSTFCSVMAQLTEETQPTFETTLKSKAVSEDCNVKFSCVVSGHPEPELTWYKDDVEMDRYCGLPKYEIFRNGKVHTLHIYNCTEDDAAIYQASARNSKGIVSCSGVLEVATMTEYKIHQRWFAKLKQKAAVKMKELEESRKRGKENVIEAHEQLRTTSPERVQRKRRSPGDANILSSASLQSRNDVVKINIPDTESRLQEDASDVKESASDVPNGFLAGSKESHDDSISQEVMLENGNGNSNFLTYIYETVEIVTKKPASKEFLAKKKKKISNQVDGGQGTEEREKRSNEEHAKGNESMSLAQYLAESLMSQIPEEKEKTVESSDLMDETPVLITQSSRISEQSNNMQTMLHKETEFHKSPPDTSPGYFSLRDIFFGNKEDSFLSELESEENKASGVKEMPPQITSTPTAFEKINSSKTVNAEIKSQIEERSMMETENTTAIDNIHTGTADSIPRSKDNKLSANEQTLTLDSFQSSANEVLVYHKPEEKSLLSFMEREEEEEDSVSKQNVLQQEQFKQADISEVGYVENHEDLKKSGSPEDDKKTLLVLKSDRLAVEPSEETFQLLDVSNDVTFQEESEQKSSEQTNKILKLLIEPQHTSHEFPVEFRGNSNTRPVILDEYFNHTDRVEYEISTNIEKTENQTNTEHLGIVKESYVDIQNDTLSSAEDNVMITPNKVHTVIPVQHETKLISDIIEPPMKLFDIPVSCPETIHIFQLNTGNMQDECRNVSELSILQTEENAISQGNEAEKITQSFPEKTIVEKENIGILDHQTVVKSDPDQNCYSATLNNVEPLIPQEELPDMMTKDHEVSEGDNTFKQQKPFTDNILPLQQGAVKVPLISKTVSSENIAQSSNILTAVDKNLSLDVSPAVGNKPHENIYSVVEMPSVETEDLFINHNESLVEVLRSVKKDLENSQNVETLPLDTNKDGVAIMSSNNENSLDNNFFSPSTEAVAETSKKVILLSEADKLAVSTDMYVIFDGKPNIPDDNLSIKGLKNEETISITQSTQSIHISKLKESTQAPSEYNILEKKEKDPKCAPAVLIESSTSANTAIADVLGLSSVPSIRVDDTLFKEVYNQQEASPQTEIKDKPLTQHSSENSPKLKHNEILPLIPSATPEELASGARRKIFISKSKGDELDGTILDNQVKKEEISKRRQLSQDLESPCASPGQSRRGLTFLQPPMAPHTTSVEKCSPKLNRKVSTLEVPKLYEDANVKNESNKDFKTDIKAEEMKKQQDPFKAPQVIRKIRGEQFSDTSGHLKLWCQFFNILSESTIIWYRDDVPVAEVRRSSGDEDQVALAIVQASSKDCGVYTCAINNEYGYDSTDYLLSAEIGEEIEMTPMLFTKGLADSGSWGEKLFGRIMTVEACVGSGCKRKLCKVKVIYGLDPVFESGITCIIKIRNPIAYGTKQENGLIEKNQEIAKQECKIQNTAREYCKIFAAEARLISNFGAVPEIIPLHLIYRPANSIPYATVEADLEGSFVTYSIMDNMGNIVSRNTSEEDQKCCAFQHWIYQWTNGNLLVTELEGVGLKLTNVGITTKSKGYQGFTNNYCAHLLEQFTSLHQCNYYCGLLGLRNLRNPEVQLQGKIKGSRSPLLNRKAGSGSSSPQTQKKGMISPQAPRKGPVSPKVIKKSDSGDTKSTVRHKTVEIPKSVRMR</sequence>
<feature type="region of interest" description="Disordered" evidence="10">
    <location>
        <begin position="189"/>
        <end position="224"/>
    </location>
</feature>
<dbReference type="Gene3D" id="2.60.40.10">
    <property type="entry name" value="Immunoglobulins"/>
    <property type="match status" value="2"/>
</dbReference>
<evidence type="ECO:0000256" key="9">
    <source>
        <dbReference type="ARBA" id="ARBA00048679"/>
    </source>
</evidence>
<keyword evidence="14" id="KW-1185">Reference proteome</keyword>
<dbReference type="Proteomes" id="UP001166052">
    <property type="component" value="Unassembled WGS sequence"/>
</dbReference>
<feature type="compositionally biased region" description="Basic and acidic residues" evidence="10">
    <location>
        <begin position="333"/>
        <end position="347"/>
    </location>
</feature>
<evidence type="ECO:0000313" key="14">
    <source>
        <dbReference type="Proteomes" id="UP001166052"/>
    </source>
</evidence>
<evidence type="ECO:0000256" key="7">
    <source>
        <dbReference type="ARBA" id="ARBA00023319"/>
    </source>
</evidence>
<dbReference type="PROSITE" id="PS50835">
    <property type="entry name" value="IG_LIKE"/>
    <property type="match status" value="2"/>
</dbReference>
<dbReference type="EC" id="2.7.11.1" evidence="2"/>
<comment type="catalytic activity">
    <reaction evidence="9">
        <text>L-seryl-[protein] + ATP = O-phospho-L-seryl-[protein] + ADP + H(+)</text>
        <dbReference type="Rhea" id="RHEA:17989"/>
        <dbReference type="Rhea" id="RHEA-COMP:9863"/>
        <dbReference type="Rhea" id="RHEA-COMP:11604"/>
        <dbReference type="ChEBI" id="CHEBI:15378"/>
        <dbReference type="ChEBI" id="CHEBI:29999"/>
        <dbReference type="ChEBI" id="CHEBI:30616"/>
        <dbReference type="ChEBI" id="CHEBI:83421"/>
        <dbReference type="ChEBI" id="CHEBI:456216"/>
        <dbReference type="EC" id="2.7.11.1"/>
    </reaction>
</comment>
<dbReference type="PANTHER" id="PTHR47091">
    <property type="entry name" value="ALPHA-PROTEIN KINASE 2-RELATED"/>
    <property type="match status" value="1"/>
</dbReference>
<comment type="catalytic activity">
    <reaction evidence="8">
        <text>L-threonyl-[protein] + ATP = O-phospho-L-threonyl-[protein] + ADP + H(+)</text>
        <dbReference type="Rhea" id="RHEA:46608"/>
        <dbReference type="Rhea" id="RHEA-COMP:11060"/>
        <dbReference type="Rhea" id="RHEA-COMP:11605"/>
        <dbReference type="ChEBI" id="CHEBI:15378"/>
        <dbReference type="ChEBI" id="CHEBI:30013"/>
        <dbReference type="ChEBI" id="CHEBI:30616"/>
        <dbReference type="ChEBI" id="CHEBI:61977"/>
        <dbReference type="ChEBI" id="CHEBI:456216"/>
        <dbReference type="EC" id="2.7.11.1"/>
    </reaction>
</comment>
<feature type="compositionally biased region" description="Polar residues" evidence="10">
    <location>
        <begin position="1653"/>
        <end position="1662"/>
    </location>
</feature>
<keyword evidence="6" id="KW-1015">Disulfide bond</keyword>
<evidence type="ECO:0000256" key="8">
    <source>
        <dbReference type="ARBA" id="ARBA00047899"/>
    </source>
</evidence>
<dbReference type="GO" id="GO:0016301">
    <property type="term" value="F:kinase activity"/>
    <property type="evidence" value="ECO:0007669"/>
    <property type="project" value="UniProtKB-KW"/>
</dbReference>
<evidence type="ECO:0000259" key="11">
    <source>
        <dbReference type="PROSITE" id="PS50835"/>
    </source>
</evidence>
<reference evidence="13" key="1">
    <citation type="journal article" date="2021" name="Cell">
        <title>Tracing the genetic footprints of vertebrate landing in non-teleost ray-finned fishes.</title>
        <authorList>
            <person name="Bi X."/>
            <person name="Wang K."/>
            <person name="Yang L."/>
            <person name="Pan H."/>
            <person name="Jiang H."/>
            <person name="Wei Q."/>
            <person name="Fang M."/>
            <person name="Yu H."/>
            <person name="Zhu C."/>
            <person name="Cai Y."/>
            <person name="He Y."/>
            <person name="Gan X."/>
            <person name="Zeng H."/>
            <person name="Yu D."/>
            <person name="Zhu Y."/>
            <person name="Jiang H."/>
            <person name="Qiu Q."/>
            <person name="Yang H."/>
            <person name="Zhang Y.E."/>
            <person name="Wang W."/>
            <person name="Zhu M."/>
            <person name="He S."/>
            <person name="Zhang G."/>
        </authorList>
    </citation>
    <scope>NUCLEOTIDE SEQUENCE</scope>
    <source>
        <strain evidence="13">Bchr_001</strain>
    </source>
</reference>
<dbReference type="InterPro" id="IPR004166">
    <property type="entry name" value="a-kinase_dom"/>
</dbReference>
<feature type="non-terminal residue" evidence="13">
    <location>
        <position position="1"/>
    </location>
</feature>
<evidence type="ECO:0000256" key="3">
    <source>
        <dbReference type="ARBA" id="ARBA00022527"/>
    </source>
</evidence>
<dbReference type="InterPro" id="IPR007110">
    <property type="entry name" value="Ig-like_dom"/>
</dbReference>
<feature type="compositionally biased region" description="Basic and acidic residues" evidence="10">
    <location>
        <begin position="249"/>
        <end position="261"/>
    </location>
</feature>
<feature type="region of interest" description="Disordered" evidence="10">
    <location>
        <begin position="1130"/>
        <end position="1154"/>
    </location>
</feature>
<evidence type="ECO:0000313" key="13">
    <source>
        <dbReference type="EMBL" id="MBN3293238.1"/>
    </source>
</evidence>
<dbReference type="SUPFAM" id="SSF48726">
    <property type="entry name" value="Immunoglobulin"/>
    <property type="match status" value="2"/>
</dbReference>
<evidence type="ECO:0000256" key="1">
    <source>
        <dbReference type="ARBA" id="ARBA00008651"/>
    </source>
</evidence>
<dbReference type="InterPro" id="IPR013098">
    <property type="entry name" value="Ig_I-set"/>
</dbReference>
<dbReference type="InterPro" id="IPR011009">
    <property type="entry name" value="Kinase-like_dom_sf"/>
</dbReference>
<evidence type="ECO:0000259" key="12">
    <source>
        <dbReference type="PROSITE" id="PS51158"/>
    </source>
</evidence>
<feature type="region of interest" description="Disordered" evidence="10">
    <location>
        <begin position="1637"/>
        <end position="1707"/>
    </location>
</feature>
<dbReference type="Pfam" id="PF02816">
    <property type="entry name" value="Alpha_kinase"/>
    <property type="match status" value="1"/>
</dbReference>
<feature type="region of interest" description="Disordered" evidence="10">
    <location>
        <begin position="1202"/>
        <end position="1243"/>
    </location>
</feature>
<keyword evidence="3" id="KW-0723">Serine/threonine-protein kinase</keyword>
<evidence type="ECO:0000256" key="10">
    <source>
        <dbReference type="SAM" id="MobiDB-lite"/>
    </source>
</evidence>
<dbReference type="InterPro" id="IPR003599">
    <property type="entry name" value="Ig_sub"/>
</dbReference>
<evidence type="ECO:0000256" key="2">
    <source>
        <dbReference type="ARBA" id="ARBA00012513"/>
    </source>
</evidence>
<comment type="similarity">
    <text evidence="1">Belongs to the protein kinase superfamily. Alpha-type protein kinase family. ALPK subfamily.</text>
</comment>
<feature type="compositionally biased region" description="Polar residues" evidence="10">
    <location>
        <begin position="9"/>
        <end position="27"/>
    </location>
</feature>
<keyword evidence="4" id="KW-0808">Transferase</keyword>
<dbReference type="SUPFAM" id="SSF56112">
    <property type="entry name" value="Protein kinase-like (PK-like)"/>
    <property type="match status" value="1"/>
</dbReference>
<evidence type="ECO:0000256" key="5">
    <source>
        <dbReference type="ARBA" id="ARBA00022777"/>
    </source>
</evidence>